<evidence type="ECO:0000256" key="3">
    <source>
        <dbReference type="ARBA" id="ARBA00023002"/>
    </source>
</evidence>
<keyword evidence="8" id="KW-1185">Reference proteome</keyword>
<evidence type="ECO:0008006" key="9">
    <source>
        <dbReference type="Google" id="ProtNLM"/>
    </source>
</evidence>
<gene>
    <name evidence="7" type="ORF">CSSPJE1EN1_LOCUS15279</name>
</gene>
<dbReference type="Gene3D" id="1.10.630.10">
    <property type="entry name" value="Cytochrome P450"/>
    <property type="match status" value="1"/>
</dbReference>
<comment type="similarity">
    <text evidence="1 5">Belongs to the cytochrome P450 family.</text>
</comment>
<keyword evidence="2 5" id="KW-0479">Metal-binding</keyword>
<dbReference type="InterPro" id="IPR002401">
    <property type="entry name" value="Cyt_P450_E_grp-I"/>
</dbReference>
<accession>A0ABP0WVI2</accession>
<evidence type="ECO:0000313" key="8">
    <source>
        <dbReference type="Proteomes" id="UP001497444"/>
    </source>
</evidence>
<dbReference type="InterPro" id="IPR036396">
    <property type="entry name" value="Cyt_P450_sf"/>
</dbReference>
<evidence type="ECO:0000256" key="6">
    <source>
        <dbReference type="SAM" id="Phobius"/>
    </source>
</evidence>
<keyword evidence="5" id="KW-0349">Heme</keyword>
<dbReference type="PRINTS" id="PR00385">
    <property type="entry name" value="P450"/>
</dbReference>
<dbReference type="PROSITE" id="PS00086">
    <property type="entry name" value="CYTOCHROME_P450"/>
    <property type="match status" value="1"/>
</dbReference>
<evidence type="ECO:0000256" key="2">
    <source>
        <dbReference type="ARBA" id="ARBA00022723"/>
    </source>
</evidence>
<sequence length="526" mass="59330">MALEAVPPQVAQNAELVLGKKLNGASVLITLLLAWILVRFVSSLLFKKKNLPPSIPGLPLLGNLLQLTEKKPHRSFTTWAAKYGPIFSIQLGSVKQVVITSAEIAKEVLKIHDVDFASRPSSIIGKYAGFEYFDVVFSPYGDNWRLLRKICATELLTQARLKTFELGRQEEVASMVENIAKHNQEGKPMKMRPIFHELTSNNICRMLFGKYREKSDCFLRKEFDDLIDCVIEMGEVGGKFNISDLIPILKPFDVQGIERQMKHIKNRAENSLSIILNEYRNKKNIVTNSNVTDFVETLLSYDGKLDERSIMGVLADMIGGGTDSSAITMEWALTELIRHPKIMKRAQEELDTVVGRTRLVLMSDLPNLPYLHAIIKENFRLHPALPLGVPHLNTKDVQILNYKIPANTTVIVNIWAIGRDSKVWKKPLEFDPDRFSNSDIKVGGSSYNLLPFGSGRRRCPGSDLAQHMVQYGLATILHAFDWSPQPNIKLEDMNMMETFGAICPKVEPLVAIAKPRLSSQIYKRFT</sequence>
<keyword evidence="6" id="KW-0472">Membrane</keyword>
<keyword evidence="5" id="KW-0503">Monooxygenase</keyword>
<dbReference type="InterPro" id="IPR001128">
    <property type="entry name" value="Cyt_P450"/>
</dbReference>
<keyword evidence="4 5" id="KW-0408">Iron</keyword>
<dbReference type="CDD" id="cd20618">
    <property type="entry name" value="CYP71_clan"/>
    <property type="match status" value="1"/>
</dbReference>
<dbReference type="Proteomes" id="UP001497444">
    <property type="component" value="Chromosome 3"/>
</dbReference>
<protein>
    <recommendedName>
        <fullName evidence="9">Cytochrome P450</fullName>
    </recommendedName>
</protein>
<keyword evidence="6" id="KW-0812">Transmembrane</keyword>
<reference evidence="7" key="1">
    <citation type="submission" date="2024-02" db="EMBL/GenBank/DDBJ databases">
        <authorList>
            <consortium name="ELIXIR-Norway"/>
            <consortium name="Elixir Norway"/>
        </authorList>
    </citation>
    <scope>NUCLEOTIDE SEQUENCE</scope>
</reference>
<dbReference type="EMBL" id="OZ020098">
    <property type="protein sequence ID" value="CAK9269801.1"/>
    <property type="molecule type" value="Genomic_DNA"/>
</dbReference>
<dbReference type="PANTHER" id="PTHR47944:SF4">
    <property type="entry name" value="OS09G0441700 PROTEIN"/>
    <property type="match status" value="1"/>
</dbReference>
<dbReference type="Pfam" id="PF00067">
    <property type="entry name" value="p450"/>
    <property type="match status" value="1"/>
</dbReference>
<dbReference type="PANTHER" id="PTHR47944">
    <property type="entry name" value="CYTOCHROME P450 98A9"/>
    <property type="match status" value="1"/>
</dbReference>
<dbReference type="SUPFAM" id="SSF48264">
    <property type="entry name" value="Cytochrome P450"/>
    <property type="match status" value="1"/>
</dbReference>
<dbReference type="InterPro" id="IPR017972">
    <property type="entry name" value="Cyt_P450_CS"/>
</dbReference>
<evidence type="ECO:0000313" key="7">
    <source>
        <dbReference type="EMBL" id="CAK9269801.1"/>
    </source>
</evidence>
<keyword evidence="3 5" id="KW-0560">Oxidoreductase</keyword>
<evidence type="ECO:0000256" key="1">
    <source>
        <dbReference type="ARBA" id="ARBA00010617"/>
    </source>
</evidence>
<name>A0ABP0WVI2_9BRYO</name>
<keyword evidence="6" id="KW-1133">Transmembrane helix</keyword>
<proteinExistence type="inferred from homology"/>
<dbReference type="PRINTS" id="PR00463">
    <property type="entry name" value="EP450I"/>
</dbReference>
<evidence type="ECO:0000256" key="4">
    <source>
        <dbReference type="ARBA" id="ARBA00023004"/>
    </source>
</evidence>
<feature type="transmembrane region" description="Helical" evidence="6">
    <location>
        <begin position="25"/>
        <end position="46"/>
    </location>
</feature>
<evidence type="ECO:0000256" key="5">
    <source>
        <dbReference type="RuleBase" id="RU000461"/>
    </source>
</evidence>
<organism evidence="7 8">
    <name type="scientific">Sphagnum jensenii</name>
    <dbReference type="NCBI Taxonomy" id="128206"/>
    <lineage>
        <taxon>Eukaryota</taxon>
        <taxon>Viridiplantae</taxon>
        <taxon>Streptophyta</taxon>
        <taxon>Embryophyta</taxon>
        <taxon>Bryophyta</taxon>
        <taxon>Sphagnophytina</taxon>
        <taxon>Sphagnopsida</taxon>
        <taxon>Sphagnales</taxon>
        <taxon>Sphagnaceae</taxon>
        <taxon>Sphagnum</taxon>
    </lineage>
</organism>